<evidence type="ECO:0000313" key="4">
    <source>
        <dbReference type="Proteomes" id="UP000050381"/>
    </source>
</evidence>
<evidence type="ECO:0000259" key="2">
    <source>
        <dbReference type="Pfam" id="PF14491"/>
    </source>
</evidence>
<dbReference type="GO" id="GO:0016887">
    <property type="term" value="F:ATP hydrolysis activity"/>
    <property type="evidence" value="ECO:0007669"/>
    <property type="project" value="InterPro"/>
</dbReference>
<gene>
    <name evidence="3" type="ORF">ALO79_200167</name>
</gene>
<dbReference type="AlphaFoldDB" id="A0A0P9MLK6"/>
<dbReference type="PANTHER" id="PTHR43581:SF2">
    <property type="entry name" value="EXCINUCLEASE ATPASE SUBUNIT"/>
    <property type="match status" value="1"/>
</dbReference>
<dbReference type="InterPro" id="IPR003959">
    <property type="entry name" value="ATPase_AAA_core"/>
</dbReference>
<dbReference type="InterPro" id="IPR027417">
    <property type="entry name" value="P-loop_NTPase"/>
</dbReference>
<comment type="caution">
    <text evidence="3">The sequence shown here is derived from an EMBL/GenBank/DDBJ whole genome shotgun (WGS) entry which is preliminary data.</text>
</comment>
<dbReference type="PANTHER" id="PTHR43581">
    <property type="entry name" value="ATP/GTP PHOSPHATASE"/>
    <property type="match status" value="1"/>
</dbReference>
<organism evidence="3 4">
    <name type="scientific">Pseudomonas syringae pv. castaneae</name>
    <dbReference type="NCBI Taxonomy" id="264450"/>
    <lineage>
        <taxon>Bacteria</taxon>
        <taxon>Pseudomonadati</taxon>
        <taxon>Pseudomonadota</taxon>
        <taxon>Gammaproteobacteria</taxon>
        <taxon>Pseudomonadales</taxon>
        <taxon>Pseudomonadaceae</taxon>
        <taxon>Pseudomonas</taxon>
        <taxon>Pseudomonas syringae</taxon>
    </lineage>
</organism>
<dbReference type="Gene3D" id="3.40.50.300">
    <property type="entry name" value="P-loop containing nucleotide triphosphate hydrolases"/>
    <property type="match status" value="1"/>
</dbReference>
<name>A0A0P9MLK6_PSESX</name>
<sequence length="647" mass="73046">MKVSKIVLKGVKSFENGTLVELPPDVPMSAFSGKNGAGKSTILKAVWLTQKAHFVKLLNDENISQTFSQEIKKYLNTKDAYIKITFDSEDSELEIQLSKDSSNPLGYRISYNDEVSLTKYWNLSTPNNLVLYIDASKGFSEGTLKFDEINIEGNDKSSLVLEAILNPEGLFSGIYRQLVKDYVHDRLIPSKPDRLLYYHISSKLFTHLIPTVELRNFSGNHTPGEFVLLGKAGGNKARPLYDVRDFSSGEKALLSTLTFLCISKTVSTLIIDEPENHFHESLLLEFMSVLHRLCEKGGIHKWMEGLEGLGKKVKLDWVAAEYKDHNINQVLVSTHSKSLIYKFFLIGKNYIVNQGISSISYEDAEAELRNLGLSSIYSKVLLVEGDGDHEALEHTLQEQSLQIKPLNGSSAVIDTFKRLAELKNFVQDSKFVFLVDSDNKPNEFFDKLEKIDPQYYNSNFIKIDRHEFENYFLDAPIIKTVLDSFLDISGEHGKKLDTATIESKLLDIARESLPTVYKKELSLAFQQVIERKFSSLIWGNKHFDWTDAVKIHEQLTINTLTDSEFTNLRSELSTESGKVFANYSTISDTDLLRRCDGKQVLSKAAGYFASTAGVNSHTFKKALYKTAFSIQTSEASKLISNILIKFS</sequence>
<dbReference type="Pfam" id="PF13304">
    <property type="entry name" value="AAA_21"/>
    <property type="match status" value="1"/>
</dbReference>
<dbReference type="EMBL" id="LJQD01000549">
    <property type="protein sequence ID" value="KPW89487.1"/>
    <property type="molecule type" value="Genomic_DNA"/>
</dbReference>
<dbReference type="PATRIC" id="fig|264450.4.peg.2758"/>
<dbReference type="Proteomes" id="UP000050381">
    <property type="component" value="Unassembled WGS sequence"/>
</dbReference>
<feature type="domain" description="ATPase AAA-type core" evidence="1">
    <location>
        <begin position="33"/>
        <end position="339"/>
    </location>
</feature>
<dbReference type="RefSeq" id="WP_053191430.1">
    <property type="nucleotide sequence ID" value="NZ_LJQD01000549.1"/>
</dbReference>
<evidence type="ECO:0000259" key="1">
    <source>
        <dbReference type="Pfam" id="PF13304"/>
    </source>
</evidence>
<dbReference type="SUPFAM" id="SSF52540">
    <property type="entry name" value="P-loop containing nucleoside triphosphate hydrolases"/>
    <property type="match status" value="1"/>
</dbReference>
<dbReference type="Pfam" id="PF14491">
    <property type="entry name" value="DUF4435"/>
    <property type="match status" value="1"/>
</dbReference>
<dbReference type="InterPro" id="IPR051396">
    <property type="entry name" value="Bact_Antivir_Def_Nuclease"/>
</dbReference>
<protein>
    <submittedName>
        <fullName evidence="3">Transposase</fullName>
    </submittedName>
</protein>
<reference evidence="3 4" key="1">
    <citation type="submission" date="2015-09" db="EMBL/GenBank/DDBJ databases">
        <title>Genome announcement of multiple Pseudomonas syringae strains.</title>
        <authorList>
            <person name="Thakur S."/>
            <person name="Wang P.W."/>
            <person name="Gong Y."/>
            <person name="Weir B.S."/>
            <person name="Guttman D.S."/>
        </authorList>
    </citation>
    <scope>NUCLEOTIDE SEQUENCE [LARGE SCALE GENOMIC DNA]</scope>
    <source>
        <strain evidence="3 4">ICMP9419</strain>
    </source>
</reference>
<evidence type="ECO:0000313" key="3">
    <source>
        <dbReference type="EMBL" id="KPW89487.1"/>
    </source>
</evidence>
<feature type="domain" description="DUF4435" evidence="2">
    <location>
        <begin position="382"/>
        <end position="498"/>
    </location>
</feature>
<accession>A0A0P9MLK6</accession>
<dbReference type="GO" id="GO:0005524">
    <property type="term" value="F:ATP binding"/>
    <property type="evidence" value="ECO:0007669"/>
    <property type="project" value="InterPro"/>
</dbReference>
<proteinExistence type="predicted"/>
<dbReference type="InterPro" id="IPR029492">
    <property type="entry name" value="DUF4435"/>
</dbReference>